<dbReference type="SUPFAM" id="SSF51120">
    <property type="entry name" value="beta-Roll"/>
    <property type="match status" value="2"/>
</dbReference>
<reference evidence="2 3" key="1">
    <citation type="submission" date="2022-06" db="EMBL/GenBank/DDBJ databases">
        <authorList>
            <person name="So Y."/>
        </authorList>
    </citation>
    <scope>NUCLEOTIDE SEQUENCE [LARGE SCALE GENOMIC DNA]</scope>
    <source>
        <strain evidence="2 3">STR3</strain>
    </source>
</reference>
<name>A0ABT1L1L9_9ACTN</name>
<dbReference type="InterPro" id="IPR011049">
    <property type="entry name" value="Serralysin-like_metalloprot_C"/>
</dbReference>
<organism evidence="2 3">
    <name type="scientific">Nocardioides pinisoli</name>
    <dbReference type="NCBI Taxonomy" id="2950279"/>
    <lineage>
        <taxon>Bacteria</taxon>
        <taxon>Bacillati</taxon>
        <taxon>Actinomycetota</taxon>
        <taxon>Actinomycetes</taxon>
        <taxon>Propionibacteriales</taxon>
        <taxon>Nocardioidaceae</taxon>
        <taxon>Nocardioides</taxon>
    </lineage>
</organism>
<gene>
    <name evidence="2" type="ORF">NCI01_18375</name>
</gene>
<keyword evidence="1" id="KW-0732">Signal</keyword>
<keyword evidence="3" id="KW-1185">Reference proteome</keyword>
<feature type="signal peptide" evidence="1">
    <location>
        <begin position="1"/>
        <end position="23"/>
    </location>
</feature>
<sequence length="505" mass="51833">MTHRSSVLLAVLALAGPAWLVAAAPGSAAAAPTTCAGKPVTIVATTTVTHGTEGDDVVAMEPGQWNTFDAGAGDDTVCLAAGRADINDRDSRPPAGFLDAGTGDDTVVNLTPSDTTGMIFTTVVLGLGDDSFQGSDIGEEVFAETRTADYDDPYAVDPAFTGSQTDVITSAATVYSAAPNDGANQDQITFGSADARMVIGGTLAPEGRVDVSAAASATLEIRRPSGLRPSAPADVTVDNGARAVTVAGASVLTWTGDFDIVNLGRPQLRPDEPAVSFTGTDASETVNVTDLPIGRISLGDGRDKLFVNSLNSPYIPRTADGGPGRDWFVVFAVCRSLTVRLGAGSACDDVTGDVSDFSSVAVATEVTGSTATLRGTGRGERLSARGVHVVVRGRAGADTIVADGLASARVHAGTGADDVVGYADDLVAMGQGGRDRIEVAASTDPRPADRRQRVALGGAGDDVLVGSRDTRRERLVGGLGKDRADGRKGRRDFCDAEVRLRCERP</sequence>
<comment type="caution">
    <text evidence="2">The sequence shown here is derived from an EMBL/GenBank/DDBJ whole genome shotgun (WGS) entry which is preliminary data.</text>
</comment>
<dbReference type="Gene3D" id="2.160.20.160">
    <property type="match status" value="1"/>
</dbReference>
<feature type="chain" id="PRO_5045878055" description="Calcium-binding protein" evidence="1">
    <location>
        <begin position="24"/>
        <end position="505"/>
    </location>
</feature>
<dbReference type="EMBL" id="JANARS010000009">
    <property type="protein sequence ID" value="MCP3423777.1"/>
    <property type="molecule type" value="Genomic_DNA"/>
</dbReference>
<evidence type="ECO:0008006" key="4">
    <source>
        <dbReference type="Google" id="ProtNLM"/>
    </source>
</evidence>
<evidence type="ECO:0000256" key="1">
    <source>
        <dbReference type="SAM" id="SignalP"/>
    </source>
</evidence>
<dbReference type="Proteomes" id="UP001204524">
    <property type="component" value="Unassembled WGS sequence"/>
</dbReference>
<accession>A0ABT1L1L9</accession>
<evidence type="ECO:0000313" key="3">
    <source>
        <dbReference type="Proteomes" id="UP001204524"/>
    </source>
</evidence>
<protein>
    <recommendedName>
        <fullName evidence="4">Calcium-binding protein</fullName>
    </recommendedName>
</protein>
<dbReference type="RefSeq" id="WP_254182942.1">
    <property type="nucleotide sequence ID" value="NZ_JANARS010000009.1"/>
</dbReference>
<proteinExistence type="predicted"/>
<evidence type="ECO:0000313" key="2">
    <source>
        <dbReference type="EMBL" id="MCP3423777.1"/>
    </source>
</evidence>